<sequence>MKILITMGLADRSLDNFITPITKIGNIDEILIVRDTEGPKINKVRYITPPKWSIQFPILKTVFKFLILLRTACYEKPYLIHGFLLFPYGIMSYIVGKIMRKKIGISLIAGPVELYMPRGGSPIGKYTYSKQLPKIVGINKLLLYAIKTSNFVTVTGNFTKKFLEKNGVDKNNIFILPHVVDDRFKAIKSEKIYDLVYIGRLAKVKHVEVILKSIKILIHKIPNIKVAIVGNGPEEEYLKSLSNDLGLNNNVIFKGYQSDVWNWYNCAKISILASEREGFPYSVIESLSCGVPVITSNFGDVTDVVKNKYNGIIIKHHCEAQQFAIAIDELLNSPQKLEEYGVNALESIKNQDNKKIITIWNSILQKLK</sequence>
<dbReference type="Gene3D" id="3.40.50.2000">
    <property type="entry name" value="Glycogen Phosphorylase B"/>
    <property type="match status" value="2"/>
</dbReference>
<dbReference type="Pfam" id="PF00534">
    <property type="entry name" value="Glycos_transf_1"/>
    <property type="match status" value="1"/>
</dbReference>
<dbReference type="InterPro" id="IPR001296">
    <property type="entry name" value="Glyco_trans_1"/>
</dbReference>
<evidence type="ECO:0000313" key="3">
    <source>
        <dbReference type="Proteomes" id="UP000536195"/>
    </source>
</evidence>
<feature type="domain" description="Glycosyl transferase family 1" evidence="1">
    <location>
        <begin position="182"/>
        <end position="344"/>
    </location>
</feature>
<dbReference type="PANTHER" id="PTHR12526">
    <property type="entry name" value="GLYCOSYLTRANSFERASE"/>
    <property type="match status" value="1"/>
</dbReference>
<dbReference type="AlphaFoldDB" id="A0A7J9S509"/>
<dbReference type="RefSeq" id="WP_184230166.1">
    <property type="nucleotide sequence ID" value="NZ_JACHEC010000002.1"/>
</dbReference>
<dbReference type="GO" id="GO:0016757">
    <property type="term" value="F:glycosyltransferase activity"/>
    <property type="evidence" value="ECO:0007669"/>
    <property type="project" value="InterPro"/>
</dbReference>
<reference evidence="2 3" key="1">
    <citation type="submission" date="2020-08" db="EMBL/GenBank/DDBJ databases">
        <title>Genomic Encyclopedia of Type Strains, Phase IV (KMG-V): Genome sequencing to study the core and pangenomes of soil and plant-associated prokaryotes.</title>
        <authorList>
            <person name="Whitman W."/>
        </authorList>
    </citation>
    <scope>NUCLEOTIDE SEQUENCE [LARGE SCALE GENOMIC DNA]</scope>
    <source>
        <strain evidence="2 3">C11</strain>
    </source>
</reference>
<evidence type="ECO:0000259" key="1">
    <source>
        <dbReference type="Pfam" id="PF00534"/>
    </source>
</evidence>
<comment type="caution">
    <text evidence="2">The sequence shown here is derived from an EMBL/GenBank/DDBJ whole genome shotgun (WGS) entry which is preliminary data.</text>
</comment>
<dbReference type="SUPFAM" id="SSF53756">
    <property type="entry name" value="UDP-Glycosyltransferase/glycogen phosphorylase"/>
    <property type="match status" value="1"/>
</dbReference>
<protein>
    <submittedName>
        <fullName evidence="2">Glycosyltransferase involved in cell wall biosynthesis</fullName>
    </submittedName>
</protein>
<dbReference type="PANTHER" id="PTHR12526:SF630">
    <property type="entry name" value="GLYCOSYLTRANSFERASE"/>
    <property type="match status" value="1"/>
</dbReference>
<proteinExistence type="predicted"/>
<evidence type="ECO:0000313" key="2">
    <source>
        <dbReference type="EMBL" id="MBB6401735.1"/>
    </source>
</evidence>
<dbReference type="Proteomes" id="UP000536195">
    <property type="component" value="Unassembled WGS sequence"/>
</dbReference>
<dbReference type="EMBL" id="JACHEC010000002">
    <property type="protein sequence ID" value="MBB6401735.1"/>
    <property type="molecule type" value="Genomic_DNA"/>
</dbReference>
<keyword evidence="2" id="KW-0808">Transferase</keyword>
<organism evidence="2 3">
    <name type="scientific">Methanococcus maripaludis</name>
    <name type="common">Methanococcus deltae</name>
    <dbReference type="NCBI Taxonomy" id="39152"/>
    <lineage>
        <taxon>Archaea</taxon>
        <taxon>Methanobacteriati</taxon>
        <taxon>Methanobacteriota</taxon>
        <taxon>Methanomada group</taxon>
        <taxon>Methanococci</taxon>
        <taxon>Methanococcales</taxon>
        <taxon>Methanococcaceae</taxon>
        <taxon>Methanococcus</taxon>
    </lineage>
</organism>
<name>A0A7J9S509_METMI</name>
<accession>A0A7J9S509</accession>
<gene>
    <name evidence="2" type="ORF">HNP92_001040</name>
</gene>